<dbReference type="SUPFAM" id="SSF51735">
    <property type="entry name" value="NAD(P)-binding Rossmann-fold domains"/>
    <property type="match status" value="1"/>
</dbReference>
<comment type="caution">
    <text evidence="3">The sequence shown here is derived from an EMBL/GenBank/DDBJ whole genome shotgun (WGS) entry which is preliminary data.</text>
</comment>
<name>A0ABX1JB24_9PSEU</name>
<proteinExistence type="inferred from homology"/>
<evidence type="ECO:0000313" key="4">
    <source>
        <dbReference type="Proteomes" id="UP000715441"/>
    </source>
</evidence>
<evidence type="ECO:0000256" key="2">
    <source>
        <dbReference type="ARBA" id="ARBA00023002"/>
    </source>
</evidence>
<dbReference type="Proteomes" id="UP000715441">
    <property type="component" value="Unassembled WGS sequence"/>
</dbReference>
<comment type="similarity">
    <text evidence="1">Belongs to the short-chain dehydrogenases/reductases (SDR) family.</text>
</comment>
<dbReference type="InterPro" id="IPR002347">
    <property type="entry name" value="SDR_fam"/>
</dbReference>
<gene>
    <name evidence="3" type="ORF">HFP15_24760</name>
</gene>
<organism evidence="3 4">
    <name type="scientific">Amycolatopsis acididurans</name>
    <dbReference type="NCBI Taxonomy" id="2724524"/>
    <lineage>
        <taxon>Bacteria</taxon>
        <taxon>Bacillati</taxon>
        <taxon>Actinomycetota</taxon>
        <taxon>Actinomycetes</taxon>
        <taxon>Pseudonocardiales</taxon>
        <taxon>Pseudonocardiaceae</taxon>
        <taxon>Amycolatopsis</taxon>
    </lineage>
</organism>
<keyword evidence="2" id="KW-0560">Oxidoreductase</keyword>
<dbReference type="PANTHER" id="PTHR24321:SF8">
    <property type="entry name" value="ESTRADIOL 17-BETA-DEHYDROGENASE 8-RELATED"/>
    <property type="match status" value="1"/>
</dbReference>
<dbReference type="InterPro" id="IPR036291">
    <property type="entry name" value="NAD(P)-bd_dom_sf"/>
</dbReference>
<evidence type="ECO:0000313" key="3">
    <source>
        <dbReference type="EMBL" id="NKQ56094.1"/>
    </source>
</evidence>
<reference evidence="3 4" key="1">
    <citation type="submission" date="2020-04" db="EMBL/GenBank/DDBJ databases">
        <title>Novel species.</title>
        <authorList>
            <person name="Teo W.F.A."/>
            <person name="Lipun K."/>
            <person name="Srisuk N."/>
            <person name="Duangmal K."/>
        </authorList>
    </citation>
    <scope>NUCLEOTIDE SEQUENCE [LARGE SCALE GENOMIC DNA]</scope>
    <source>
        <strain evidence="3 4">K13G38</strain>
    </source>
</reference>
<dbReference type="PANTHER" id="PTHR24321">
    <property type="entry name" value="DEHYDROGENASES, SHORT CHAIN"/>
    <property type="match status" value="1"/>
</dbReference>
<evidence type="ECO:0000256" key="1">
    <source>
        <dbReference type="ARBA" id="ARBA00006484"/>
    </source>
</evidence>
<protein>
    <submittedName>
        <fullName evidence="3">SDR family oxidoreductase</fullName>
    </submittedName>
</protein>
<dbReference type="PRINTS" id="PR00080">
    <property type="entry name" value="SDRFAMILY"/>
</dbReference>
<dbReference type="EMBL" id="JAAXLS010000020">
    <property type="protein sequence ID" value="NKQ56094.1"/>
    <property type="molecule type" value="Genomic_DNA"/>
</dbReference>
<sequence>MSLDGKCAFITGAASGIGQGVAVRTAARGAHVVCADIQDASVTVKMIQEAGGSAEPVLIDVSSAQDWTEAVSAVVGRTGRLDLLANVAGITPGASGSAGDTVLNLDEATWSRVLDINLKSVWLGMKAVIPHMREAGVGRIVNTSSISALRGMPGMAAYAASKGGIQALTQQAAAEYAADGILVNAIAPGMILTPVKLSNVDIFQEVAAEKHLVPRLGEATEVGDVVVFLFDEATFMTGQVLPVDGGWTARG</sequence>
<accession>A0ABX1JB24</accession>
<keyword evidence="4" id="KW-1185">Reference proteome</keyword>
<dbReference type="Pfam" id="PF13561">
    <property type="entry name" value="adh_short_C2"/>
    <property type="match status" value="1"/>
</dbReference>
<dbReference type="PRINTS" id="PR00081">
    <property type="entry name" value="GDHRDH"/>
</dbReference>
<dbReference type="InterPro" id="IPR020904">
    <property type="entry name" value="Sc_DH/Rdtase_CS"/>
</dbReference>
<dbReference type="RefSeq" id="WP_168519137.1">
    <property type="nucleotide sequence ID" value="NZ_JAAXLS010000020.1"/>
</dbReference>
<dbReference type="CDD" id="cd05233">
    <property type="entry name" value="SDR_c"/>
    <property type="match status" value="1"/>
</dbReference>
<dbReference type="Gene3D" id="3.40.50.720">
    <property type="entry name" value="NAD(P)-binding Rossmann-like Domain"/>
    <property type="match status" value="1"/>
</dbReference>
<dbReference type="PROSITE" id="PS00061">
    <property type="entry name" value="ADH_SHORT"/>
    <property type="match status" value="1"/>
</dbReference>